<feature type="transmembrane region" description="Helical" evidence="10">
    <location>
        <begin position="176"/>
        <end position="199"/>
    </location>
</feature>
<feature type="transmembrane region" description="Helical" evidence="10">
    <location>
        <begin position="26"/>
        <end position="48"/>
    </location>
</feature>
<evidence type="ECO:0000256" key="2">
    <source>
        <dbReference type="ARBA" id="ARBA00004651"/>
    </source>
</evidence>
<dbReference type="PROSITE" id="PS50253">
    <property type="entry name" value="COX3"/>
    <property type="match status" value="1"/>
</dbReference>
<gene>
    <name evidence="12" type="ORF">GY4MC1_3786</name>
</gene>
<feature type="transmembrane region" description="Helical" evidence="10">
    <location>
        <begin position="94"/>
        <end position="114"/>
    </location>
</feature>
<keyword evidence="7 10" id="KW-0560">Oxidoreductase</keyword>
<keyword evidence="4 10" id="KW-1003">Cell membrane</keyword>
<evidence type="ECO:0000256" key="10">
    <source>
        <dbReference type="RuleBase" id="RU367152"/>
    </source>
</evidence>
<evidence type="ECO:0000313" key="12">
    <source>
        <dbReference type="EMBL" id="ADP76410.1"/>
    </source>
</evidence>
<evidence type="ECO:0000256" key="1">
    <source>
        <dbReference type="ARBA" id="ARBA00000725"/>
    </source>
</evidence>
<dbReference type="InterPro" id="IPR024791">
    <property type="entry name" value="Cyt_c/ubiquinol_Oxase_su3"/>
</dbReference>
<evidence type="ECO:0000256" key="4">
    <source>
        <dbReference type="ARBA" id="ARBA00022475"/>
    </source>
</evidence>
<keyword evidence="5 9" id="KW-0812">Transmembrane</keyword>
<feature type="transmembrane region" description="Helical" evidence="10">
    <location>
        <begin position="68"/>
        <end position="87"/>
    </location>
</feature>
<dbReference type="EMBL" id="CP002293">
    <property type="protein sequence ID" value="ADP76410.1"/>
    <property type="molecule type" value="Genomic_DNA"/>
</dbReference>
<dbReference type="InterPro" id="IPR000298">
    <property type="entry name" value="Cyt_c_oxidase-like_su3"/>
</dbReference>
<feature type="transmembrane region" description="Helical" evidence="10">
    <location>
        <begin position="134"/>
        <end position="164"/>
    </location>
</feature>
<dbReference type="KEGG" id="gmc:GY4MC1_3786"/>
<dbReference type="PANTHER" id="PTHR11403">
    <property type="entry name" value="CYTOCHROME C OXIDASE SUBUNIT III"/>
    <property type="match status" value="1"/>
</dbReference>
<feature type="domain" description="Heme-copper oxidase subunit III family profile" evidence="11">
    <location>
        <begin position="1"/>
        <end position="202"/>
    </location>
</feature>
<evidence type="ECO:0000256" key="5">
    <source>
        <dbReference type="ARBA" id="ARBA00022692"/>
    </source>
</evidence>
<name>A0A7U3YIJ3_GEOS0</name>
<evidence type="ECO:0000256" key="8">
    <source>
        <dbReference type="ARBA" id="ARBA00023136"/>
    </source>
</evidence>
<dbReference type="GO" id="GO:0016491">
    <property type="term" value="F:oxidoreductase activity"/>
    <property type="evidence" value="ECO:0007669"/>
    <property type="project" value="UniProtKB-KW"/>
</dbReference>
<dbReference type="NCBIfam" id="TIGR02897">
    <property type="entry name" value="QoxC"/>
    <property type="match status" value="1"/>
</dbReference>
<dbReference type="GO" id="GO:0019646">
    <property type="term" value="P:aerobic electron transport chain"/>
    <property type="evidence" value="ECO:0007669"/>
    <property type="project" value="UniProtKB-UniRule"/>
</dbReference>
<keyword evidence="6 10" id="KW-1133">Transmembrane helix</keyword>
<comment type="subcellular location">
    <subcellularLocation>
        <location evidence="2 9">Cell membrane</location>
        <topology evidence="2 9">Multi-pass membrane protein</topology>
    </subcellularLocation>
</comment>
<evidence type="ECO:0000256" key="3">
    <source>
        <dbReference type="ARBA" id="ARBA00010581"/>
    </source>
</evidence>
<dbReference type="FunFam" id="1.20.120.80:FF:000001">
    <property type="entry name" value="Cytochrome (Ubi)quinol oxidase subunit III"/>
    <property type="match status" value="1"/>
</dbReference>
<dbReference type="SUPFAM" id="SSF81452">
    <property type="entry name" value="Cytochrome c oxidase subunit III-like"/>
    <property type="match status" value="1"/>
</dbReference>
<comment type="similarity">
    <text evidence="3 9">Belongs to the cytochrome c oxidase subunit 3 family.</text>
</comment>
<proteinExistence type="inferred from homology"/>
<dbReference type="GO" id="GO:0004129">
    <property type="term" value="F:cytochrome-c oxidase activity"/>
    <property type="evidence" value="ECO:0007669"/>
    <property type="project" value="UniProtKB-UniRule"/>
</dbReference>
<dbReference type="AlphaFoldDB" id="A0A7U3YIJ3"/>
<dbReference type="Gene3D" id="1.20.120.80">
    <property type="entry name" value="Cytochrome c oxidase, subunit III, four-helix bundle"/>
    <property type="match status" value="1"/>
</dbReference>
<accession>A0A7U3YIJ3</accession>
<reference evidence="12" key="1">
    <citation type="submission" date="2010-10" db="EMBL/GenBank/DDBJ databases">
        <title>Complete sequence of chromosome of Geobacillus sp. Y4.1MC1.</title>
        <authorList>
            <consortium name="US DOE Joint Genome Institute"/>
            <person name="Lucas S."/>
            <person name="Copeland A."/>
            <person name="Lapidus A."/>
            <person name="Cheng J.-F."/>
            <person name="Bruce D."/>
            <person name="Goodwin L."/>
            <person name="Pitluck S."/>
            <person name="Chertkov O."/>
            <person name="Zhang X."/>
            <person name="Detter J.C."/>
            <person name="Han C."/>
            <person name="Tapia R."/>
            <person name="Land M."/>
            <person name="Hauser L."/>
            <person name="Jeffries C."/>
            <person name="Kyrpides N."/>
            <person name="Ivanova N."/>
            <person name="Ovchinnikova G."/>
            <person name="Brumm P."/>
            <person name="Mead D."/>
            <person name="Woyke T."/>
        </authorList>
    </citation>
    <scope>NUCLEOTIDE SEQUENCE [LARGE SCALE GENOMIC DNA]</scope>
    <source>
        <strain evidence="12">Y4.1MC1</strain>
    </source>
</reference>
<comment type="catalytic activity">
    <reaction evidence="1 10">
        <text>2 a quinol + O2 = 2 a quinone + 2 H2O</text>
        <dbReference type="Rhea" id="RHEA:55376"/>
        <dbReference type="ChEBI" id="CHEBI:15377"/>
        <dbReference type="ChEBI" id="CHEBI:15379"/>
        <dbReference type="ChEBI" id="CHEBI:24646"/>
        <dbReference type="ChEBI" id="CHEBI:132124"/>
    </reaction>
</comment>
<dbReference type="GO" id="GO:0042773">
    <property type="term" value="P:ATP synthesis coupled electron transport"/>
    <property type="evidence" value="ECO:0007669"/>
    <property type="project" value="UniProtKB-UniRule"/>
</dbReference>
<protein>
    <recommendedName>
        <fullName evidence="10">Quinol oxidase subunit 3</fullName>
        <ecNumber evidence="10">1.10.3.-</ecNumber>
    </recommendedName>
</protein>
<dbReference type="InterPro" id="IPR014246">
    <property type="entry name" value="QoxC"/>
</dbReference>
<evidence type="ECO:0000256" key="6">
    <source>
        <dbReference type="ARBA" id="ARBA00022989"/>
    </source>
</evidence>
<dbReference type="InterPro" id="IPR033946">
    <property type="entry name" value="Ubiquinol_oxase_su3_dom"/>
</dbReference>
<sequence>MAEAAHRYDETMPLEYRTQESRLNILGFWIFLGAEVALFATLFATYLVLFQRTGSGPTAKELFEVKDVLIETLLLLTSSFTCGLAVFEMRRNRLSGLLTWLLVTLLLGAGFITFEIREFIHYVHEGATMQTSAFLSSFFVLVGTHGAHVSLGIGWMILIIIQILQRGLTPRTARKVFIVSLYWHFLDVVWIFIFTLVYLTGMVI</sequence>
<evidence type="ECO:0000256" key="9">
    <source>
        <dbReference type="RuleBase" id="RU003376"/>
    </source>
</evidence>
<keyword evidence="8 10" id="KW-0472">Membrane</keyword>
<dbReference type="PANTHER" id="PTHR11403:SF2">
    <property type="entry name" value="CYTOCHROME BO(3) UBIQUINOL OXIDASE SUBUNIT 3"/>
    <property type="match status" value="1"/>
</dbReference>
<dbReference type="CDD" id="cd02863">
    <property type="entry name" value="Ubiquinol_oxidase_III"/>
    <property type="match status" value="1"/>
</dbReference>
<dbReference type="InterPro" id="IPR013833">
    <property type="entry name" value="Cyt_c_oxidase_su3_a-hlx"/>
</dbReference>
<dbReference type="InterPro" id="IPR035973">
    <property type="entry name" value="Cyt_c_oxidase_su3-like_sf"/>
</dbReference>
<dbReference type="Pfam" id="PF00510">
    <property type="entry name" value="COX3"/>
    <property type="match status" value="1"/>
</dbReference>
<comment type="function">
    <text evidence="10">Catalyzes quinol oxidation with the concomitant reduction of oxygen to water.</text>
</comment>
<organism evidence="12">
    <name type="scientific">Geobacillus sp. (strain Y4.1MC1)</name>
    <dbReference type="NCBI Taxonomy" id="581103"/>
    <lineage>
        <taxon>Bacteria</taxon>
        <taxon>Bacillati</taxon>
        <taxon>Bacillota</taxon>
        <taxon>Bacilli</taxon>
        <taxon>Bacillales</taxon>
        <taxon>Anoxybacillaceae</taxon>
        <taxon>Geobacillus</taxon>
    </lineage>
</organism>
<dbReference type="GO" id="GO:0005886">
    <property type="term" value="C:plasma membrane"/>
    <property type="evidence" value="ECO:0007669"/>
    <property type="project" value="UniProtKB-SubCell"/>
</dbReference>
<dbReference type="EC" id="1.10.3.-" evidence="10"/>
<evidence type="ECO:0000259" key="11">
    <source>
        <dbReference type="PROSITE" id="PS50253"/>
    </source>
</evidence>
<evidence type="ECO:0000256" key="7">
    <source>
        <dbReference type="ARBA" id="ARBA00023002"/>
    </source>
</evidence>